<name>A0A0F9MDM0_9ZZZZ</name>
<accession>A0A0F9MDM0</accession>
<dbReference type="EMBL" id="LAZR01005747">
    <property type="protein sequence ID" value="KKM97436.1"/>
    <property type="molecule type" value="Genomic_DNA"/>
</dbReference>
<protein>
    <submittedName>
        <fullName evidence="2">Uncharacterized protein</fullName>
    </submittedName>
</protein>
<evidence type="ECO:0000313" key="2">
    <source>
        <dbReference type="EMBL" id="KKM97436.1"/>
    </source>
</evidence>
<feature type="compositionally biased region" description="Low complexity" evidence="1">
    <location>
        <begin position="109"/>
        <end position="122"/>
    </location>
</feature>
<sequence length="211" mass="23064">MAERIRVSIGRKLWHDDQGKPHNTYISDVGIEKDLPSGVDKDSFQAGLATWCIEKIQENTEKAAAAFLNGQPTVDEIAKALGAEVTAFDRGAEATARDYSPAEEPPPTGGRAAEEAPATETRTPIDDNGDEYDIFKVDKFKIVVTDSGTKLAKVYGGRWQKFGVTVWEEVMEGVFPIGDLDVGHEFAPPQAMKAKAILNDKGNPKKVIEFQ</sequence>
<dbReference type="AlphaFoldDB" id="A0A0F9MDM0"/>
<proteinExistence type="predicted"/>
<comment type="caution">
    <text evidence="2">The sequence shown here is derived from an EMBL/GenBank/DDBJ whole genome shotgun (WGS) entry which is preliminary data.</text>
</comment>
<gene>
    <name evidence="2" type="ORF">LCGC14_1168090</name>
</gene>
<reference evidence="2" key="1">
    <citation type="journal article" date="2015" name="Nature">
        <title>Complex archaea that bridge the gap between prokaryotes and eukaryotes.</title>
        <authorList>
            <person name="Spang A."/>
            <person name="Saw J.H."/>
            <person name="Jorgensen S.L."/>
            <person name="Zaremba-Niedzwiedzka K."/>
            <person name="Martijn J."/>
            <person name="Lind A.E."/>
            <person name="van Eijk R."/>
            <person name="Schleper C."/>
            <person name="Guy L."/>
            <person name="Ettema T.J."/>
        </authorList>
    </citation>
    <scope>NUCLEOTIDE SEQUENCE</scope>
</reference>
<feature type="region of interest" description="Disordered" evidence="1">
    <location>
        <begin position="92"/>
        <end position="127"/>
    </location>
</feature>
<evidence type="ECO:0000256" key="1">
    <source>
        <dbReference type="SAM" id="MobiDB-lite"/>
    </source>
</evidence>
<organism evidence="2">
    <name type="scientific">marine sediment metagenome</name>
    <dbReference type="NCBI Taxonomy" id="412755"/>
    <lineage>
        <taxon>unclassified sequences</taxon>
        <taxon>metagenomes</taxon>
        <taxon>ecological metagenomes</taxon>
    </lineage>
</organism>